<proteinExistence type="predicted"/>
<evidence type="ECO:0000256" key="1">
    <source>
        <dbReference type="SAM" id="Coils"/>
    </source>
</evidence>
<comment type="caution">
    <text evidence="2">The sequence shown here is derived from an EMBL/GenBank/DDBJ whole genome shotgun (WGS) entry which is preliminary data.</text>
</comment>
<dbReference type="EMBL" id="BMAO01038792">
    <property type="protein sequence ID" value="GFR27139.1"/>
    <property type="molecule type" value="Genomic_DNA"/>
</dbReference>
<accession>A0A8X6IRH6</accession>
<name>A0A8X6IRH6_TRICU</name>
<keyword evidence="1" id="KW-0175">Coiled coil</keyword>
<reference evidence="2" key="1">
    <citation type="submission" date="2020-07" db="EMBL/GenBank/DDBJ databases">
        <title>Multicomponent nature underlies the extraordinary mechanical properties of spider dragline silk.</title>
        <authorList>
            <person name="Kono N."/>
            <person name="Nakamura H."/>
            <person name="Mori M."/>
            <person name="Yoshida Y."/>
            <person name="Ohtoshi R."/>
            <person name="Malay A.D."/>
            <person name="Moran D.A.P."/>
            <person name="Tomita M."/>
            <person name="Numata K."/>
            <person name="Arakawa K."/>
        </authorList>
    </citation>
    <scope>NUCLEOTIDE SEQUENCE</scope>
</reference>
<protein>
    <submittedName>
        <fullName evidence="2">Uncharacterized protein</fullName>
    </submittedName>
</protein>
<keyword evidence="3" id="KW-1185">Reference proteome</keyword>
<gene>
    <name evidence="2" type="ORF">TNCT_297681</name>
</gene>
<feature type="coiled-coil region" evidence="1">
    <location>
        <begin position="41"/>
        <end position="108"/>
    </location>
</feature>
<evidence type="ECO:0000313" key="2">
    <source>
        <dbReference type="EMBL" id="GFR27139.1"/>
    </source>
</evidence>
<dbReference type="Proteomes" id="UP000887116">
    <property type="component" value="Unassembled WGS sequence"/>
</dbReference>
<organism evidence="2 3">
    <name type="scientific">Trichonephila clavata</name>
    <name type="common">Joro spider</name>
    <name type="synonym">Nephila clavata</name>
    <dbReference type="NCBI Taxonomy" id="2740835"/>
    <lineage>
        <taxon>Eukaryota</taxon>
        <taxon>Metazoa</taxon>
        <taxon>Ecdysozoa</taxon>
        <taxon>Arthropoda</taxon>
        <taxon>Chelicerata</taxon>
        <taxon>Arachnida</taxon>
        <taxon>Araneae</taxon>
        <taxon>Araneomorphae</taxon>
        <taxon>Entelegynae</taxon>
        <taxon>Araneoidea</taxon>
        <taxon>Nephilidae</taxon>
        <taxon>Trichonephila</taxon>
    </lineage>
</organism>
<sequence>MFENATKEDLVTILREMEETVETDLGIIELKQKLMLSRAYLEDEEFELELARIELARWKAEKEARIRKARHKEVKEARLRVEEEARHIAEEEEARLRAEKEAKILEERWRIEEEART</sequence>
<dbReference type="AlphaFoldDB" id="A0A8X6IRH6"/>
<evidence type="ECO:0000313" key="3">
    <source>
        <dbReference type="Proteomes" id="UP000887116"/>
    </source>
</evidence>